<evidence type="ECO:0000256" key="8">
    <source>
        <dbReference type="SAM" id="Phobius"/>
    </source>
</evidence>
<feature type="transmembrane region" description="Helical" evidence="8">
    <location>
        <begin position="195"/>
        <end position="219"/>
    </location>
</feature>
<dbReference type="Pfam" id="PF13231">
    <property type="entry name" value="PMT_2"/>
    <property type="match status" value="1"/>
</dbReference>
<dbReference type="InterPro" id="IPR038731">
    <property type="entry name" value="RgtA/B/C-like"/>
</dbReference>
<name>A0A5J6LHQ3_9GAMM</name>
<keyword evidence="7 8" id="KW-0472">Membrane</keyword>
<evidence type="ECO:0000256" key="7">
    <source>
        <dbReference type="ARBA" id="ARBA00023136"/>
    </source>
</evidence>
<evidence type="ECO:0000259" key="9">
    <source>
        <dbReference type="Pfam" id="PF13231"/>
    </source>
</evidence>
<evidence type="ECO:0000313" key="10">
    <source>
        <dbReference type="EMBL" id="QEW08094.1"/>
    </source>
</evidence>
<dbReference type="EMBL" id="CP044222">
    <property type="protein sequence ID" value="QEW08094.1"/>
    <property type="molecule type" value="Genomic_DNA"/>
</dbReference>
<feature type="transmembrane region" description="Helical" evidence="8">
    <location>
        <begin position="157"/>
        <end position="183"/>
    </location>
</feature>
<feature type="transmembrane region" description="Helical" evidence="8">
    <location>
        <begin position="81"/>
        <end position="100"/>
    </location>
</feature>
<evidence type="ECO:0000256" key="4">
    <source>
        <dbReference type="ARBA" id="ARBA00022679"/>
    </source>
</evidence>
<evidence type="ECO:0000256" key="3">
    <source>
        <dbReference type="ARBA" id="ARBA00022676"/>
    </source>
</evidence>
<keyword evidence="4 10" id="KW-0808">Transferase</keyword>
<evidence type="ECO:0000256" key="6">
    <source>
        <dbReference type="ARBA" id="ARBA00022989"/>
    </source>
</evidence>
<reference evidence="10 11" key="1">
    <citation type="submission" date="2019-09" db="EMBL/GenBank/DDBJ databases">
        <title>Nitrincola iocasae sp. nov., a bacterium isolated from the sediment collected at a cold seep field in South China Sea.</title>
        <authorList>
            <person name="Zhang H."/>
            <person name="Wang H."/>
            <person name="Li C."/>
        </authorList>
    </citation>
    <scope>NUCLEOTIDE SEQUENCE [LARGE SCALE GENOMIC DNA]</scope>
    <source>
        <strain evidence="10 11">KXZD1103</strain>
    </source>
</reference>
<gene>
    <name evidence="10" type="ORF">F5I99_17225</name>
</gene>
<dbReference type="GO" id="GO:0016763">
    <property type="term" value="F:pentosyltransferase activity"/>
    <property type="evidence" value="ECO:0007669"/>
    <property type="project" value="TreeGrafter"/>
</dbReference>
<evidence type="ECO:0000256" key="2">
    <source>
        <dbReference type="ARBA" id="ARBA00022475"/>
    </source>
</evidence>
<proteinExistence type="predicted"/>
<keyword evidence="11" id="KW-1185">Reference proteome</keyword>
<dbReference type="AlphaFoldDB" id="A0A5J6LHQ3"/>
<sequence length="494" mass="55179">MGLMKGIAVLGNTASKVWLLLLINALLWTLLPWLSAYSLPLDVVEGLFWGQEWQWGYYKHPPLPAWLVQLSWLALADLGPFALSQLTILMTLLFVWLLGLRLLDREKAALGTLLLLGVYYFTWPTPEFNHNIAQMPFWAAAIYFYHSAITDGRYRNWLLLGLCAGLGLLTKYAMVVLLAAMFLHLLTQREARKQLLGWPLWSGVGLMCAVFLPHLLWLIQHDFLPLTYAGQRSGGAAGLEAHLLGPLKFLLVQLVDHLPLLFLLAASGFFACSLWCRDQADSQAKWFLFCLGVGPALLTALGAGLTGTGLRDMWGTPMWNLSGLLLVAWLITPLSGSRQKKLLRNTLVMVLLLVMLRLVDMSLLPYLKNKPPRIGWPDKAMAVELEQIWSNHTACPLDIVASEYWLGGLMALRASTQPSVLIDGRLDYSPWIDEERLTQSGALLIWQQGDDVPSHLARLGAVDSQGAITLDWPMGSADPLQLHWAIVTPMHECY</sequence>
<dbReference type="Proteomes" id="UP000325606">
    <property type="component" value="Chromosome"/>
</dbReference>
<feature type="domain" description="Glycosyltransferase RgtA/B/C/D-like" evidence="9">
    <location>
        <begin position="59"/>
        <end position="217"/>
    </location>
</feature>
<keyword evidence="2" id="KW-1003">Cell membrane</keyword>
<keyword evidence="6 8" id="KW-1133">Transmembrane helix</keyword>
<accession>A0A5J6LHQ3</accession>
<dbReference type="InterPro" id="IPR050297">
    <property type="entry name" value="LipidA_mod_glycosyltrf_83"/>
</dbReference>
<dbReference type="GO" id="GO:0009103">
    <property type="term" value="P:lipopolysaccharide biosynthetic process"/>
    <property type="evidence" value="ECO:0007669"/>
    <property type="project" value="UniProtKB-ARBA"/>
</dbReference>
<comment type="subcellular location">
    <subcellularLocation>
        <location evidence="1">Cell membrane</location>
        <topology evidence="1">Multi-pass membrane protein</topology>
    </subcellularLocation>
</comment>
<dbReference type="GO" id="GO:0005886">
    <property type="term" value="C:plasma membrane"/>
    <property type="evidence" value="ECO:0007669"/>
    <property type="project" value="UniProtKB-SubCell"/>
</dbReference>
<protein>
    <submittedName>
        <fullName evidence="10">Glycosyltransferase family 39 protein</fullName>
    </submittedName>
</protein>
<evidence type="ECO:0000256" key="1">
    <source>
        <dbReference type="ARBA" id="ARBA00004651"/>
    </source>
</evidence>
<keyword evidence="3" id="KW-0328">Glycosyltransferase</keyword>
<keyword evidence="5 8" id="KW-0812">Transmembrane</keyword>
<organism evidence="10 11">
    <name type="scientific">Nitrincola iocasae</name>
    <dbReference type="NCBI Taxonomy" id="2614693"/>
    <lineage>
        <taxon>Bacteria</taxon>
        <taxon>Pseudomonadati</taxon>
        <taxon>Pseudomonadota</taxon>
        <taxon>Gammaproteobacteria</taxon>
        <taxon>Oceanospirillales</taxon>
        <taxon>Oceanospirillaceae</taxon>
        <taxon>Nitrincola</taxon>
    </lineage>
</organism>
<dbReference type="PANTHER" id="PTHR33908:SF9">
    <property type="entry name" value="BLL5595 PROTEIN"/>
    <property type="match status" value="1"/>
</dbReference>
<feature type="transmembrane region" description="Helical" evidence="8">
    <location>
        <begin position="107"/>
        <end position="123"/>
    </location>
</feature>
<feature type="transmembrane region" description="Helical" evidence="8">
    <location>
        <begin position="318"/>
        <end position="335"/>
    </location>
</feature>
<evidence type="ECO:0000256" key="5">
    <source>
        <dbReference type="ARBA" id="ARBA00022692"/>
    </source>
</evidence>
<dbReference type="PANTHER" id="PTHR33908">
    <property type="entry name" value="MANNOSYLTRANSFERASE YKCB-RELATED"/>
    <property type="match status" value="1"/>
</dbReference>
<dbReference type="KEGG" id="nik:F5I99_17225"/>
<feature type="transmembrane region" description="Helical" evidence="8">
    <location>
        <begin position="287"/>
        <end position="306"/>
    </location>
</feature>
<feature type="transmembrane region" description="Helical" evidence="8">
    <location>
        <begin position="257"/>
        <end position="275"/>
    </location>
</feature>
<feature type="transmembrane region" description="Helical" evidence="8">
    <location>
        <begin position="347"/>
        <end position="367"/>
    </location>
</feature>
<evidence type="ECO:0000313" key="11">
    <source>
        <dbReference type="Proteomes" id="UP000325606"/>
    </source>
</evidence>